<dbReference type="PANTHER" id="PTHR34719">
    <property type="entry name" value="NICKEL-RESPONSIVE REGULATOR"/>
    <property type="match status" value="1"/>
</dbReference>
<evidence type="ECO:0000313" key="8">
    <source>
        <dbReference type="EMBL" id="MFD2275533.1"/>
    </source>
</evidence>
<dbReference type="InterPro" id="IPR014864">
    <property type="entry name" value="TF_NikR_Ni-bd_C"/>
</dbReference>
<evidence type="ECO:0000256" key="2">
    <source>
        <dbReference type="ARBA" id="ARBA00022723"/>
    </source>
</evidence>
<organism evidence="8 9">
    <name type="scientific">Rubritalea spongiae</name>
    <dbReference type="NCBI Taxonomy" id="430797"/>
    <lineage>
        <taxon>Bacteria</taxon>
        <taxon>Pseudomonadati</taxon>
        <taxon>Verrucomicrobiota</taxon>
        <taxon>Verrucomicrobiia</taxon>
        <taxon>Verrucomicrobiales</taxon>
        <taxon>Rubritaleaceae</taxon>
        <taxon>Rubritalea</taxon>
    </lineage>
</organism>
<protein>
    <recommendedName>
        <fullName evidence="6">Putative nickel-responsive regulator</fullName>
    </recommendedName>
</protein>
<evidence type="ECO:0000313" key="9">
    <source>
        <dbReference type="Proteomes" id="UP001597297"/>
    </source>
</evidence>
<dbReference type="NCBIfam" id="NF003381">
    <property type="entry name" value="PRK04460.1"/>
    <property type="match status" value="1"/>
</dbReference>
<dbReference type="InterPro" id="IPR022988">
    <property type="entry name" value="Ni_resp_reg_NikR"/>
</dbReference>
<dbReference type="Gene3D" id="1.10.1220.10">
    <property type="entry name" value="Met repressor-like"/>
    <property type="match status" value="1"/>
</dbReference>
<comment type="function">
    <text evidence="6">Transcriptional regulator.</text>
</comment>
<name>A0ABW5E0V2_9BACT</name>
<evidence type="ECO:0000256" key="4">
    <source>
        <dbReference type="ARBA" id="ARBA00023125"/>
    </source>
</evidence>
<dbReference type="Gene3D" id="3.30.70.1150">
    <property type="entry name" value="ACT-like. Chain A, domain 2"/>
    <property type="match status" value="1"/>
</dbReference>
<dbReference type="SUPFAM" id="SSF55021">
    <property type="entry name" value="ACT-like"/>
    <property type="match status" value="1"/>
</dbReference>
<dbReference type="PANTHER" id="PTHR34719:SF2">
    <property type="entry name" value="NICKEL-RESPONSIVE REGULATOR"/>
    <property type="match status" value="1"/>
</dbReference>
<dbReference type="InterPro" id="IPR010985">
    <property type="entry name" value="Ribbon_hlx_hlx"/>
</dbReference>
<keyword evidence="2" id="KW-0479">Metal-binding</keyword>
<keyword evidence="9" id="KW-1185">Reference proteome</keyword>
<dbReference type="InterPro" id="IPR045865">
    <property type="entry name" value="ACT-like_dom_sf"/>
</dbReference>
<keyword evidence="5 6" id="KW-0804">Transcription</keyword>
<dbReference type="CDD" id="cd22231">
    <property type="entry name" value="RHH_NikR_HicB-like"/>
    <property type="match status" value="1"/>
</dbReference>
<dbReference type="RefSeq" id="WP_377092759.1">
    <property type="nucleotide sequence ID" value="NZ_JBHSJM010000001.1"/>
</dbReference>
<comment type="caution">
    <text evidence="6">Lacks conserved residue(s) required for the propagation of feature annotation.</text>
</comment>
<evidence type="ECO:0000256" key="1">
    <source>
        <dbReference type="ARBA" id="ARBA00022596"/>
    </source>
</evidence>
<dbReference type="Pfam" id="PF08753">
    <property type="entry name" value="NikR_C"/>
    <property type="match status" value="1"/>
</dbReference>
<keyword evidence="1" id="KW-0533">Nickel</keyword>
<evidence type="ECO:0000256" key="5">
    <source>
        <dbReference type="ARBA" id="ARBA00023163"/>
    </source>
</evidence>
<comment type="caution">
    <text evidence="8">The sequence shown here is derived from an EMBL/GenBank/DDBJ whole genome shotgun (WGS) entry which is preliminary data.</text>
</comment>
<dbReference type="InterPro" id="IPR050192">
    <property type="entry name" value="CopG/NikR_regulator"/>
</dbReference>
<evidence type="ECO:0000256" key="3">
    <source>
        <dbReference type="ARBA" id="ARBA00023015"/>
    </source>
</evidence>
<evidence type="ECO:0000259" key="7">
    <source>
        <dbReference type="Pfam" id="PF08753"/>
    </source>
</evidence>
<keyword evidence="4 6" id="KW-0238">DNA-binding</keyword>
<dbReference type="Proteomes" id="UP001597297">
    <property type="component" value="Unassembled WGS sequence"/>
</dbReference>
<evidence type="ECO:0000256" key="6">
    <source>
        <dbReference type="HAMAP-Rule" id="MF_00476"/>
    </source>
</evidence>
<comment type="similarity">
    <text evidence="6">Belongs to the transcriptional regulatory CopG/NikR family.</text>
</comment>
<accession>A0ABW5E0V2</accession>
<dbReference type="HAMAP" id="MF_00476">
    <property type="entry name" value="NikR"/>
    <property type="match status" value="1"/>
</dbReference>
<keyword evidence="3 6" id="KW-0805">Transcription regulation</keyword>
<dbReference type="InterPro" id="IPR013321">
    <property type="entry name" value="Arc_rbn_hlx_hlx"/>
</dbReference>
<sequence length="156" mass="17455">MERKKLKKEKVKRISVSLSPEVYQDLDKYTQTKGFQSRSQAISEMINQSLIASCNHYGDDTVAGTITLVYDESRIGLLENISKIQREYIDEVISSQHVLLEDDNTMEVLLVQGPASKLRAICDRLTSCKGVRTGNLALTSIIMPPIHPRSNNSSSI</sequence>
<dbReference type="SUPFAM" id="SSF47598">
    <property type="entry name" value="Ribbon-helix-helix"/>
    <property type="match status" value="1"/>
</dbReference>
<reference evidence="9" key="1">
    <citation type="journal article" date="2019" name="Int. J. Syst. Evol. Microbiol.">
        <title>The Global Catalogue of Microorganisms (GCM) 10K type strain sequencing project: providing services to taxonomists for standard genome sequencing and annotation.</title>
        <authorList>
            <consortium name="The Broad Institute Genomics Platform"/>
            <consortium name="The Broad Institute Genome Sequencing Center for Infectious Disease"/>
            <person name="Wu L."/>
            <person name="Ma J."/>
        </authorList>
    </citation>
    <scope>NUCLEOTIDE SEQUENCE [LARGE SCALE GENOMIC DNA]</scope>
    <source>
        <strain evidence="9">JCM 16545</strain>
    </source>
</reference>
<dbReference type="EMBL" id="JBHUJC010000010">
    <property type="protein sequence ID" value="MFD2275533.1"/>
    <property type="molecule type" value="Genomic_DNA"/>
</dbReference>
<gene>
    <name evidence="8" type="primary">nikR</name>
    <name evidence="8" type="ORF">ACFSQZ_03535</name>
</gene>
<feature type="domain" description="Transcription factor NikR nickel binding C-terminal" evidence="7">
    <location>
        <begin position="63"/>
        <end position="139"/>
    </location>
</feature>
<proteinExistence type="inferred from homology"/>
<dbReference type="InterPro" id="IPR027271">
    <property type="entry name" value="Acetolactate_synth/TF_NikR_C"/>
</dbReference>